<protein>
    <submittedName>
        <fullName evidence="1">Uncharacterized protein</fullName>
    </submittedName>
</protein>
<accession>A0A8H5GX31</accession>
<dbReference type="OrthoDB" id="2998550at2759"/>
<proteinExistence type="predicted"/>
<name>A0A8H5GX31_9AGAR</name>
<sequence>MSTYTFIERDILNTAILPDEPENVASYITKTTYRSGLVGPKVTSLIPTANSPGNTLDGEIDWKRQTFSIAGLATRWEELRSKPEGITDSTREWRWIGKRFMVKYKDNTWLARVGSPYGPVDATFTIRQSRILHQSNPATIAFSSGVSARDRLFLLMVMI</sequence>
<evidence type="ECO:0000313" key="2">
    <source>
        <dbReference type="Proteomes" id="UP000565441"/>
    </source>
</evidence>
<comment type="caution">
    <text evidence="1">The sequence shown here is derived from an EMBL/GenBank/DDBJ whole genome shotgun (WGS) entry which is preliminary data.</text>
</comment>
<dbReference type="Proteomes" id="UP000565441">
    <property type="component" value="Unassembled WGS sequence"/>
</dbReference>
<dbReference type="AlphaFoldDB" id="A0A8H5GX31"/>
<gene>
    <name evidence="1" type="ORF">D9615_009860</name>
</gene>
<evidence type="ECO:0000313" key="1">
    <source>
        <dbReference type="EMBL" id="KAF5372656.1"/>
    </source>
</evidence>
<reference evidence="1 2" key="1">
    <citation type="journal article" date="2020" name="ISME J.">
        <title>Uncovering the hidden diversity of litter-decomposition mechanisms in mushroom-forming fungi.</title>
        <authorList>
            <person name="Floudas D."/>
            <person name="Bentzer J."/>
            <person name="Ahren D."/>
            <person name="Johansson T."/>
            <person name="Persson P."/>
            <person name="Tunlid A."/>
        </authorList>
    </citation>
    <scope>NUCLEOTIDE SEQUENCE [LARGE SCALE GENOMIC DNA]</scope>
    <source>
        <strain evidence="1 2">CBS 661.87</strain>
    </source>
</reference>
<keyword evidence="2" id="KW-1185">Reference proteome</keyword>
<dbReference type="EMBL" id="JAACJP010000042">
    <property type="protein sequence ID" value="KAF5372656.1"/>
    <property type="molecule type" value="Genomic_DNA"/>
</dbReference>
<organism evidence="1 2">
    <name type="scientific">Tricholomella constricta</name>
    <dbReference type="NCBI Taxonomy" id="117010"/>
    <lineage>
        <taxon>Eukaryota</taxon>
        <taxon>Fungi</taxon>
        <taxon>Dikarya</taxon>
        <taxon>Basidiomycota</taxon>
        <taxon>Agaricomycotina</taxon>
        <taxon>Agaricomycetes</taxon>
        <taxon>Agaricomycetidae</taxon>
        <taxon>Agaricales</taxon>
        <taxon>Tricholomatineae</taxon>
        <taxon>Lyophyllaceae</taxon>
        <taxon>Tricholomella</taxon>
    </lineage>
</organism>